<gene>
    <name evidence="2" type="ORF">CWC05_24620</name>
</gene>
<dbReference type="GO" id="GO:0043041">
    <property type="term" value="P:amino acid activation for nonribosomal peptide biosynthetic process"/>
    <property type="evidence" value="ECO:0007669"/>
    <property type="project" value="TreeGrafter"/>
</dbReference>
<dbReference type="GO" id="GO:0044550">
    <property type="term" value="P:secondary metabolite biosynthetic process"/>
    <property type="evidence" value="ECO:0007669"/>
    <property type="project" value="TreeGrafter"/>
</dbReference>
<dbReference type="PROSITE" id="PS00455">
    <property type="entry name" value="AMP_BINDING"/>
    <property type="match status" value="1"/>
</dbReference>
<dbReference type="PRINTS" id="PR00154">
    <property type="entry name" value="AMPBINDING"/>
</dbReference>
<dbReference type="Gene3D" id="3.40.50.980">
    <property type="match status" value="2"/>
</dbReference>
<proteinExistence type="predicted"/>
<dbReference type="GO" id="GO:0005829">
    <property type="term" value="C:cytosol"/>
    <property type="evidence" value="ECO:0007669"/>
    <property type="project" value="TreeGrafter"/>
</dbReference>
<dbReference type="InterPro" id="IPR000873">
    <property type="entry name" value="AMP-dep_synth/lig_dom"/>
</dbReference>
<dbReference type="RefSeq" id="WP_138549550.1">
    <property type="nucleotide sequence ID" value="NZ_PNCG01001242.1"/>
</dbReference>
<comment type="caution">
    <text evidence="2">The sequence shown here is derived from an EMBL/GenBank/DDBJ whole genome shotgun (WGS) entry which is preliminary data.</text>
</comment>
<dbReference type="AlphaFoldDB" id="A0A5S3XVZ4"/>
<dbReference type="EMBL" id="PNCG01001242">
    <property type="protein sequence ID" value="TMP64197.1"/>
    <property type="molecule type" value="Genomic_DNA"/>
</dbReference>
<dbReference type="PANTHER" id="PTHR45527">
    <property type="entry name" value="NONRIBOSOMAL PEPTIDE SYNTHETASE"/>
    <property type="match status" value="1"/>
</dbReference>
<dbReference type="GO" id="GO:0031177">
    <property type="term" value="F:phosphopantetheine binding"/>
    <property type="evidence" value="ECO:0007669"/>
    <property type="project" value="TreeGrafter"/>
</dbReference>
<evidence type="ECO:0000259" key="1">
    <source>
        <dbReference type="Pfam" id="PF00501"/>
    </source>
</evidence>
<feature type="non-terminal residue" evidence="2">
    <location>
        <position position="79"/>
    </location>
</feature>
<reference evidence="2 3" key="1">
    <citation type="submission" date="2017-12" db="EMBL/GenBank/DDBJ databases">
        <authorList>
            <person name="Paulsen S."/>
            <person name="Gram L.K."/>
        </authorList>
    </citation>
    <scope>NUCLEOTIDE SEQUENCE [LARGE SCALE GENOMIC DNA]</scope>
    <source>
        <strain evidence="2 3">S2897</strain>
    </source>
</reference>
<accession>A0A5S3XVZ4</accession>
<dbReference type="Proteomes" id="UP000305874">
    <property type="component" value="Unassembled WGS sequence"/>
</dbReference>
<dbReference type="InterPro" id="IPR020459">
    <property type="entry name" value="AMP-binding"/>
</dbReference>
<dbReference type="PANTHER" id="PTHR45527:SF1">
    <property type="entry name" value="FATTY ACID SYNTHASE"/>
    <property type="match status" value="1"/>
</dbReference>
<evidence type="ECO:0000313" key="3">
    <source>
        <dbReference type="Proteomes" id="UP000305874"/>
    </source>
</evidence>
<evidence type="ECO:0000313" key="2">
    <source>
        <dbReference type="EMBL" id="TMP64197.1"/>
    </source>
</evidence>
<dbReference type="SUPFAM" id="SSF56801">
    <property type="entry name" value="Acetyl-CoA synthetase-like"/>
    <property type="match status" value="1"/>
</dbReference>
<dbReference type="InterPro" id="IPR020845">
    <property type="entry name" value="AMP-binding_CS"/>
</dbReference>
<sequence length="79" mass="8398">SEDNLGVRTTLSDLAYVMYTSGTTGKPKGAMIPQRGVVSLVNNTNYIAISRDDVFVQLANPAFDAATFEIWGALTQGAS</sequence>
<organism evidence="2 3">
    <name type="scientific">Pseudoalteromonas ruthenica</name>
    <dbReference type="NCBI Taxonomy" id="151081"/>
    <lineage>
        <taxon>Bacteria</taxon>
        <taxon>Pseudomonadati</taxon>
        <taxon>Pseudomonadota</taxon>
        <taxon>Gammaproteobacteria</taxon>
        <taxon>Alteromonadales</taxon>
        <taxon>Pseudoalteromonadaceae</taxon>
        <taxon>Pseudoalteromonas</taxon>
    </lineage>
</organism>
<dbReference type="Pfam" id="PF00501">
    <property type="entry name" value="AMP-binding"/>
    <property type="match status" value="1"/>
</dbReference>
<feature type="non-terminal residue" evidence="2">
    <location>
        <position position="1"/>
    </location>
</feature>
<name>A0A5S3XVZ4_9GAMM</name>
<reference evidence="3" key="2">
    <citation type="submission" date="2019-06" db="EMBL/GenBank/DDBJ databases">
        <title>Co-occurence of chitin degradation, pigmentation and bioactivity in marine Pseudoalteromonas.</title>
        <authorList>
            <person name="Sonnenschein E.C."/>
            <person name="Bech P.K."/>
        </authorList>
    </citation>
    <scope>NUCLEOTIDE SEQUENCE [LARGE SCALE GENOMIC DNA]</scope>
    <source>
        <strain evidence="3">S2897</strain>
    </source>
</reference>
<feature type="domain" description="AMP-dependent synthetase/ligase" evidence="1">
    <location>
        <begin position="9"/>
        <end position="78"/>
    </location>
</feature>
<protein>
    <recommendedName>
        <fullName evidence="1">AMP-dependent synthetase/ligase domain-containing protein</fullName>
    </recommendedName>
</protein>